<sequence>MNAFYPALVVLLPALLGPLPAEKDRISFAPCGSDEVVTIEIPREAPRPVKDAPCHAKACHAACNRKQFDPAQ</sequence>
<gene>
    <name evidence="1" type="ORF">GCM10010923_13810</name>
</gene>
<keyword evidence="2" id="KW-1185">Reference proteome</keyword>
<dbReference type="EMBL" id="BMID01000001">
    <property type="protein sequence ID" value="GGA05284.1"/>
    <property type="molecule type" value="Genomic_DNA"/>
</dbReference>
<proteinExistence type="predicted"/>
<comment type="caution">
    <text evidence="1">The sequence shown here is derived from an EMBL/GenBank/DDBJ whole genome shotgun (WGS) entry which is preliminary data.</text>
</comment>
<name>A0ABQ1FCR1_9SPHN</name>
<evidence type="ECO:0008006" key="3">
    <source>
        <dbReference type="Google" id="ProtNLM"/>
    </source>
</evidence>
<protein>
    <recommendedName>
        <fullName evidence="3">Secreted protein</fullName>
    </recommendedName>
</protein>
<evidence type="ECO:0000313" key="2">
    <source>
        <dbReference type="Proteomes" id="UP000603317"/>
    </source>
</evidence>
<dbReference type="Proteomes" id="UP000603317">
    <property type="component" value="Unassembled WGS sequence"/>
</dbReference>
<dbReference type="RefSeq" id="WP_188642001.1">
    <property type="nucleotide sequence ID" value="NZ_BMID01000001.1"/>
</dbReference>
<accession>A0ABQ1FCR1</accession>
<organism evidence="1 2">
    <name type="scientific">Blastomonas marina</name>
    <dbReference type="NCBI Taxonomy" id="1867408"/>
    <lineage>
        <taxon>Bacteria</taxon>
        <taxon>Pseudomonadati</taxon>
        <taxon>Pseudomonadota</taxon>
        <taxon>Alphaproteobacteria</taxon>
        <taxon>Sphingomonadales</taxon>
        <taxon>Sphingomonadaceae</taxon>
        <taxon>Blastomonas</taxon>
    </lineage>
</organism>
<reference evidence="2" key="1">
    <citation type="journal article" date="2019" name="Int. J. Syst. Evol. Microbiol.">
        <title>The Global Catalogue of Microorganisms (GCM) 10K type strain sequencing project: providing services to taxonomists for standard genome sequencing and annotation.</title>
        <authorList>
            <consortium name="The Broad Institute Genomics Platform"/>
            <consortium name="The Broad Institute Genome Sequencing Center for Infectious Disease"/>
            <person name="Wu L."/>
            <person name="Ma J."/>
        </authorList>
    </citation>
    <scope>NUCLEOTIDE SEQUENCE [LARGE SCALE GENOMIC DNA]</scope>
    <source>
        <strain evidence="2">CGMCC 1.15297</strain>
    </source>
</reference>
<evidence type="ECO:0000313" key="1">
    <source>
        <dbReference type="EMBL" id="GGA05284.1"/>
    </source>
</evidence>